<feature type="signal peptide" evidence="2">
    <location>
        <begin position="1"/>
        <end position="30"/>
    </location>
</feature>
<dbReference type="GO" id="GO:0019887">
    <property type="term" value="F:protein kinase regulator activity"/>
    <property type="evidence" value="ECO:0007669"/>
    <property type="project" value="TreeGrafter"/>
</dbReference>
<dbReference type="SUPFAM" id="SSF47769">
    <property type="entry name" value="SAM/Pointed domain"/>
    <property type="match status" value="1"/>
</dbReference>
<feature type="region of interest" description="Disordered" evidence="1">
    <location>
        <begin position="162"/>
        <end position="185"/>
    </location>
</feature>
<dbReference type="InterPro" id="IPR052771">
    <property type="entry name" value="Neurotrophin_sig_adaptor"/>
</dbReference>
<feature type="region of interest" description="Disordered" evidence="1">
    <location>
        <begin position="41"/>
        <end position="70"/>
    </location>
</feature>
<evidence type="ECO:0000313" key="5">
    <source>
        <dbReference type="Proteomes" id="UP000663848"/>
    </source>
</evidence>
<protein>
    <recommendedName>
        <fullName evidence="3">Kinase D-interacting substrate of 220 kDa-like SAM domain-containing protein</fullName>
    </recommendedName>
</protein>
<dbReference type="InterPro" id="IPR013761">
    <property type="entry name" value="SAM/pointed_sf"/>
</dbReference>
<dbReference type="Proteomes" id="UP000663848">
    <property type="component" value="Unassembled WGS sequence"/>
</dbReference>
<keyword evidence="2" id="KW-0732">Signal</keyword>
<evidence type="ECO:0000256" key="2">
    <source>
        <dbReference type="SAM" id="SignalP"/>
    </source>
</evidence>
<comment type="caution">
    <text evidence="4">The sequence shown here is derived from an EMBL/GenBank/DDBJ whole genome shotgun (WGS) entry which is preliminary data.</text>
</comment>
<dbReference type="PANTHER" id="PTHR24116">
    <property type="entry name" value="KINASE D-INTERACTING SUBSTRATE OF 220 KDA"/>
    <property type="match status" value="1"/>
</dbReference>
<accession>A0A821XK80</accession>
<feature type="domain" description="Kinase D-interacting substrate of 220 kDa-like SAM" evidence="3">
    <location>
        <begin position="79"/>
        <end position="155"/>
    </location>
</feature>
<gene>
    <name evidence="4" type="ORF">QYT958_LOCUS33023</name>
</gene>
<dbReference type="InterPro" id="IPR057092">
    <property type="entry name" value="SAM_KIDINS220"/>
</dbReference>
<evidence type="ECO:0000259" key="3">
    <source>
        <dbReference type="Pfam" id="PF23307"/>
    </source>
</evidence>
<dbReference type="PANTHER" id="PTHR24116:SF0">
    <property type="entry name" value="KINASE D-INTERACTING SUBSTRATE OF 220 KDA"/>
    <property type="match status" value="1"/>
</dbReference>
<dbReference type="AlphaFoldDB" id="A0A821XK80"/>
<name>A0A821XK80_9BILA</name>
<feature type="compositionally biased region" description="Low complexity" evidence="1">
    <location>
        <begin position="170"/>
        <end position="179"/>
    </location>
</feature>
<sequence length="339" mass="37944">MCFIFAESHHYSTLLLLSIPLCFVYKGAQCRPNALISMRKRDGDEDNNQIQVSSISSRPAASTKQPTLSNDVNVDLSPSLSQMTINDICDCLKNDIAGMKPKMIPTYIRNINENNINGRVLLACDFDELKQTVPMTFGDWVLFSTWIRRKREEEQCSRLHVQPPFASTTNNNNNNNNNNDHQQLLNSDPYNEYQFYSGNSVLSSALDQLFSHSTQKNIMNSSDRVHAEDNSNKISIVAASKNVTFLIPSVRSGITPNDSAFDVNESTTRTITHVKDIFPANSSFQSHTITSNEINTATPSSSSDSVTNSLLLEKDQQQEIVRSANEEIPLLKSDNLNDK</sequence>
<feature type="compositionally biased region" description="Polar residues" evidence="1">
    <location>
        <begin position="48"/>
        <end position="70"/>
    </location>
</feature>
<dbReference type="Pfam" id="PF23307">
    <property type="entry name" value="SAM_KIDINS220"/>
    <property type="match status" value="1"/>
</dbReference>
<organism evidence="4 5">
    <name type="scientific">Rotaria socialis</name>
    <dbReference type="NCBI Taxonomy" id="392032"/>
    <lineage>
        <taxon>Eukaryota</taxon>
        <taxon>Metazoa</taxon>
        <taxon>Spiralia</taxon>
        <taxon>Gnathifera</taxon>
        <taxon>Rotifera</taxon>
        <taxon>Eurotatoria</taxon>
        <taxon>Bdelloidea</taxon>
        <taxon>Philodinida</taxon>
        <taxon>Philodinidae</taxon>
        <taxon>Rotaria</taxon>
    </lineage>
</organism>
<dbReference type="EMBL" id="CAJOBR010022155">
    <property type="protein sequence ID" value="CAF4944775.1"/>
    <property type="molecule type" value="Genomic_DNA"/>
</dbReference>
<proteinExistence type="predicted"/>
<evidence type="ECO:0000313" key="4">
    <source>
        <dbReference type="EMBL" id="CAF4944775.1"/>
    </source>
</evidence>
<evidence type="ECO:0000256" key="1">
    <source>
        <dbReference type="SAM" id="MobiDB-lite"/>
    </source>
</evidence>
<reference evidence="4" key="1">
    <citation type="submission" date="2021-02" db="EMBL/GenBank/DDBJ databases">
        <authorList>
            <person name="Nowell W R."/>
        </authorList>
    </citation>
    <scope>NUCLEOTIDE SEQUENCE</scope>
</reference>
<feature type="chain" id="PRO_5033048562" description="Kinase D-interacting substrate of 220 kDa-like SAM domain-containing protein" evidence="2">
    <location>
        <begin position="31"/>
        <end position="339"/>
    </location>
</feature>
<dbReference type="GO" id="GO:0030165">
    <property type="term" value="F:PDZ domain binding"/>
    <property type="evidence" value="ECO:0007669"/>
    <property type="project" value="TreeGrafter"/>
</dbReference>